<name>A0ABQ3XZZ0_9ACTN</name>
<comment type="caution">
    <text evidence="1">The sequence shown here is derived from an EMBL/GenBank/DDBJ whole genome shotgun (WGS) entry which is preliminary data.</text>
</comment>
<keyword evidence="2" id="KW-1185">Reference proteome</keyword>
<protein>
    <submittedName>
        <fullName evidence="1">Uncharacterized protein</fullName>
    </submittedName>
</protein>
<dbReference type="RefSeq" id="WP_203761238.1">
    <property type="nucleotide sequence ID" value="NZ_BAAABO010000029.1"/>
</dbReference>
<gene>
    <name evidence="1" type="ORF">Ade02nite_19540</name>
</gene>
<reference evidence="1 2" key="1">
    <citation type="submission" date="2021-01" db="EMBL/GenBank/DDBJ databases">
        <title>Whole genome shotgun sequence of Actinoplanes deccanensis NBRC 13994.</title>
        <authorList>
            <person name="Komaki H."/>
            <person name="Tamura T."/>
        </authorList>
    </citation>
    <scope>NUCLEOTIDE SEQUENCE [LARGE SCALE GENOMIC DNA]</scope>
    <source>
        <strain evidence="1 2">NBRC 13994</strain>
    </source>
</reference>
<dbReference type="EMBL" id="BOMI01000033">
    <property type="protein sequence ID" value="GID73313.1"/>
    <property type="molecule type" value="Genomic_DNA"/>
</dbReference>
<evidence type="ECO:0000313" key="1">
    <source>
        <dbReference type="EMBL" id="GID73313.1"/>
    </source>
</evidence>
<evidence type="ECO:0000313" key="2">
    <source>
        <dbReference type="Proteomes" id="UP000609879"/>
    </source>
</evidence>
<accession>A0ABQ3XZZ0</accession>
<sequence>MTDDDTMTFTLDWLAEAAGRKPQLTACPDGHLVVRSNTHWTPVAFSNDLRSLICRPVTHD</sequence>
<proteinExistence type="predicted"/>
<organism evidence="1 2">
    <name type="scientific">Paractinoplanes deccanensis</name>
    <dbReference type="NCBI Taxonomy" id="113561"/>
    <lineage>
        <taxon>Bacteria</taxon>
        <taxon>Bacillati</taxon>
        <taxon>Actinomycetota</taxon>
        <taxon>Actinomycetes</taxon>
        <taxon>Micromonosporales</taxon>
        <taxon>Micromonosporaceae</taxon>
        <taxon>Paractinoplanes</taxon>
    </lineage>
</organism>
<dbReference type="Proteomes" id="UP000609879">
    <property type="component" value="Unassembled WGS sequence"/>
</dbReference>